<accession>A0ACB8F1W7</accession>
<comment type="caution">
    <text evidence="1">The sequence shown here is derived from an EMBL/GenBank/DDBJ whole genome shotgun (WGS) entry which is preliminary data.</text>
</comment>
<dbReference type="Proteomes" id="UP000827872">
    <property type="component" value="Linkage Group LG05"/>
</dbReference>
<name>A0ACB8F1W7_9SAUR</name>
<proteinExistence type="predicted"/>
<dbReference type="EMBL" id="CM037618">
    <property type="protein sequence ID" value="KAH7999241.1"/>
    <property type="molecule type" value="Genomic_DNA"/>
</dbReference>
<reference evidence="1" key="1">
    <citation type="submission" date="2021-08" db="EMBL/GenBank/DDBJ databases">
        <title>The first chromosome-level gecko genome reveals the dynamic sex chromosomes of Neotropical dwarf geckos (Sphaerodactylidae: Sphaerodactylus).</title>
        <authorList>
            <person name="Pinto B.J."/>
            <person name="Keating S.E."/>
            <person name="Gamble T."/>
        </authorList>
    </citation>
    <scope>NUCLEOTIDE SEQUENCE</scope>
    <source>
        <strain evidence="1">TG3544</strain>
    </source>
</reference>
<protein>
    <submittedName>
        <fullName evidence="1">Uncharacterized protein</fullName>
    </submittedName>
</protein>
<gene>
    <name evidence="1" type="ORF">K3G42_007119</name>
</gene>
<organism evidence="1 2">
    <name type="scientific">Sphaerodactylus townsendi</name>
    <dbReference type="NCBI Taxonomy" id="933632"/>
    <lineage>
        <taxon>Eukaryota</taxon>
        <taxon>Metazoa</taxon>
        <taxon>Chordata</taxon>
        <taxon>Craniata</taxon>
        <taxon>Vertebrata</taxon>
        <taxon>Euteleostomi</taxon>
        <taxon>Lepidosauria</taxon>
        <taxon>Squamata</taxon>
        <taxon>Bifurcata</taxon>
        <taxon>Gekkota</taxon>
        <taxon>Sphaerodactylidae</taxon>
        <taxon>Sphaerodactylus</taxon>
    </lineage>
</organism>
<sequence length="354" mass="39716">MVRATAQKPTVLSDEKMQVVSGKALQDAQVRPRHSSELSVPPSHLEKIISIMRFLLQSHLSLFIFPMLLEAVLGKPFVHLVLSHNSTCFDSQAVPACFGPPLAHVGLRGYLFEAVPANACLPIKAPPVSKSSPRSSIVLIRRYDCPFSIKVLHAQEAGYQGAIIHNLHSDVLVSMSVEVEKTRMQILIPSLFIGESASKLLRKAVHSQNETEVKVVMPRGYYNPCWDNMGLSVWDPARHHLQYWPGHCTQQVIVKFLQEFGLVILLSMGISFLVVASCVKWCWRNRRIKVQTFKRGDKYDLCVICMAEYEAGDRLKVLPCSHVYHNTCIDTWLLLQPQAGKICPICKQHVDTAA</sequence>
<evidence type="ECO:0000313" key="1">
    <source>
        <dbReference type="EMBL" id="KAH7999241.1"/>
    </source>
</evidence>
<evidence type="ECO:0000313" key="2">
    <source>
        <dbReference type="Proteomes" id="UP000827872"/>
    </source>
</evidence>
<keyword evidence="2" id="KW-1185">Reference proteome</keyword>